<protein>
    <submittedName>
        <fullName evidence="1">Uncharacterized protein</fullName>
    </submittedName>
</protein>
<reference evidence="1 2" key="1">
    <citation type="submission" date="2013-10" db="EMBL/GenBank/DDBJ databases">
        <title>Genome sequence of Mycobacterium kansasii.</title>
        <authorList>
            <consortium name="McGill University Mycobacterium genome consortium"/>
            <person name="Veyrier F.J."/>
            <person name="Behr M.A."/>
        </authorList>
    </citation>
    <scope>NUCLEOTIDE SEQUENCE [LARGE SCALE GENOMIC DNA]</scope>
    <source>
        <strain evidence="1 2">ATCC 12478</strain>
    </source>
</reference>
<dbReference type="KEGG" id="mkn:MKAN_06655"/>
<dbReference type="EMBL" id="CP006835">
    <property type="protein sequence ID" value="AGZ54061.1"/>
    <property type="molecule type" value="Genomic_DNA"/>
</dbReference>
<accession>U5X1M4</accession>
<organism evidence="1 2">
    <name type="scientific">Mycobacterium kansasii ATCC 12478</name>
    <dbReference type="NCBI Taxonomy" id="557599"/>
    <lineage>
        <taxon>Bacteria</taxon>
        <taxon>Bacillati</taxon>
        <taxon>Actinomycetota</taxon>
        <taxon>Actinomycetes</taxon>
        <taxon>Mycobacteriales</taxon>
        <taxon>Mycobacteriaceae</taxon>
        <taxon>Mycobacterium</taxon>
    </lineage>
</organism>
<sequence length="83" mass="9174">MAFINGLHQWPLWYEVRRSGTNRLPGHVGPVAPPDRKRPVIGVLEANHLVALRDTRSAGSSTGALPAVSARRRSPVVVVRCRW</sequence>
<dbReference type="Proteomes" id="UP000017786">
    <property type="component" value="Chromosome"/>
</dbReference>
<proteinExistence type="predicted"/>
<evidence type="ECO:0000313" key="1">
    <source>
        <dbReference type="EMBL" id="AGZ54061.1"/>
    </source>
</evidence>
<evidence type="ECO:0000313" key="2">
    <source>
        <dbReference type="Proteomes" id="UP000017786"/>
    </source>
</evidence>
<dbReference type="HOGENOM" id="CLU_2538943_0_0_11"/>
<gene>
    <name evidence="1" type="ORF">MKAN_06655</name>
</gene>
<name>U5X1M4_MYCKA</name>
<dbReference type="AlphaFoldDB" id="U5X1M4"/>